<comment type="caution">
    <text evidence="4">The sequence shown here is derived from an EMBL/GenBank/DDBJ whole genome shotgun (WGS) entry which is preliminary data.</text>
</comment>
<protein>
    <submittedName>
        <fullName evidence="4">S-layer homology domain-containing protein</fullName>
    </submittedName>
</protein>
<evidence type="ECO:0000256" key="1">
    <source>
        <dbReference type="ARBA" id="ARBA00022737"/>
    </source>
</evidence>
<dbReference type="EMBL" id="DWZJ01000037">
    <property type="protein sequence ID" value="HJB13013.1"/>
    <property type="molecule type" value="Genomic_DNA"/>
</dbReference>
<evidence type="ECO:0000259" key="3">
    <source>
        <dbReference type="PROSITE" id="PS51272"/>
    </source>
</evidence>
<dbReference type="Pfam" id="PF00395">
    <property type="entry name" value="SLH"/>
    <property type="match status" value="1"/>
</dbReference>
<reference evidence="4" key="2">
    <citation type="submission" date="2021-04" db="EMBL/GenBank/DDBJ databases">
        <authorList>
            <person name="Gilroy R."/>
        </authorList>
    </citation>
    <scope>NUCLEOTIDE SEQUENCE</scope>
    <source>
        <strain evidence="4">ChiBcec18-1249</strain>
    </source>
</reference>
<gene>
    <name evidence="4" type="ORF">H9787_04810</name>
</gene>
<feature type="chain" id="PRO_5039061327" evidence="2">
    <location>
        <begin position="27"/>
        <end position="570"/>
    </location>
</feature>
<proteinExistence type="predicted"/>
<reference evidence="4" key="1">
    <citation type="journal article" date="2021" name="PeerJ">
        <title>Extensive microbial diversity within the chicken gut microbiome revealed by metagenomics and culture.</title>
        <authorList>
            <person name="Gilroy R."/>
            <person name="Ravi A."/>
            <person name="Getino M."/>
            <person name="Pursley I."/>
            <person name="Horton D.L."/>
            <person name="Alikhan N.F."/>
            <person name="Baker D."/>
            <person name="Gharbi K."/>
            <person name="Hall N."/>
            <person name="Watson M."/>
            <person name="Adriaenssens E.M."/>
            <person name="Foster-Nyarko E."/>
            <person name="Jarju S."/>
            <person name="Secka A."/>
            <person name="Antonio M."/>
            <person name="Oren A."/>
            <person name="Chaudhuri R.R."/>
            <person name="La Ragione R."/>
            <person name="Hildebrand F."/>
            <person name="Pallen M.J."/>
        </authorList>
    </citation>
    <scope>NUCLEOTIDE SEQUENCE</scope>
    <source>
        <strain evidence="4">ChiBcec18-1249</strain>
    </source>
</reference>
<evidence type="ECO:0000313" key="4">
    <source>
        <dbReference type="EMBL" id="HJB13013.1"/>
    </source>
</evidence>
<dbReference type="AlphaFoldDB" id="A0A9D2RRI2"/>
<feature type="domain" description="SLH" evidence="3">
    <location>
        <begin position="453"/>
        <end position="516"/>
    </location>
</feature>
<feature type="signal peptide" evidence="2">
    <location>
        <begin position="1"/>
        <end position="26"/>
    </location>
</feature>
<dbReference type="Proteomes" id="UP000823824">
    <property type="component" value="Unassembled WGS sequence"/>
</dbReference>
<dbReference type="SUPFAM" id="SSF52096">
    <property type="entry name" value="ClpP/crotonase"/>
    <property type="match status" value="1"/>
</dbReference>
<dbReference type="InterPro" id="IPR029045">
    <property type="entry name" value="ClpP/crotonase-like_dom_sf"/>
</dbReference>
<sequence>MRTTPFRRAGSLILAAALFTGTAVQAAEPAPSAAAARQQDLDVLYQSLERYHPDLFANTPEADFLARKAEIESRLATESEVDFVLDLQSLVALVGDSHTQASLNAVADQVRFYPMVLTWYDGHWYLTTAEEGQTDLLGREVSAVNGHSMEEVLEAFSSLLSADNPVKLRRQYRQSCNVADLYEYVGLVPEGGALELTLEGGQVLSVEPVDAAALSHVSLARLSEQITDQPATAATEDFYWSTALDGDTYYIQYNTCREDPELPMATFAAQVQTALDDGDYSRVLVDLRNNGGGSDGVIWPLLAVLRAEMDDGAQLVGLIGETTFSSAIINAVELQEMGAVLVGEPASGSVDHFGSVGSFALPNSGIQIGVSTKYIDLGTLLDADAGRGVESLEPDVTVPQTMADTLAGRGSAVEWLLAHPERLEQQAYPDAPLTRGRFLGLLYVAAGSPATSEPAAFPDLLGIEWYLPAISWAQTAGVTNGTSDGTFTAARPLTWQEAAVFLVRTAEALGLEPERIRTAPLPSVLAEGAWDRTSLELAWGWGLLPEDAGASDGITRAQGTAMAEALRTLL</sequence>
<name>A0A9D2RRI2_9FIRM</name>
<dbReference type="PROSITE" id="PS51272">
    <property type="entry name" value="SLH"/>
    <property type="match status" value="1"/>
</dbReference>
<keyword evidence="1" id="KW-0677">Repeat</keyword>
<evidence type="ECO:0000256" key="2">
    <source>
        <dbReference type="SAM" id="SignalP"/>
    </source>
</evidence>
<organism evidence="4 5">
    <name type="scientific">Candidatus Oscillibacter excrementigallinarum</name>
    <dbReference type="NCBI Taxonomy" id="2838716"/>
    <lineage>
        <taxon>Bacteria</taxon>
        <taxon>Bacillati</taxon>
        <taxon>Bacillota</taxon>
        <taxon>Clostridia</taxon>
        <taxon>Eubacteriales</taxon>
        <taxon>Oscillospiraceae</taxon>
        <taxon>Oscillibacter</taxon>
    </lineage>
</organism>
<dbReference type="InterPro" id="IPR001119">
    <property type="entry name" value="SLH_dom"/>
</dbReference>
<keyword evidence="2" id="KW-0732">Signal</keyword>
<accession>A0A9D2RRI2</accession>
<evidence type="ECO:0000313" key="5">
    <source>
        <dbReference type="Proteomes" id="UP000823824"/>
    </source>
</evidence>
<dbReference type="Gene3D" id="3.90.226.10">
    <property type="entry name" value="2-enoyl-CoA Hydratase, Chain A, domain 1"/>
    <property type="match status" value="2"/>
</dbReference>